<sequence>MSSTGSVASAGTGGAMVKNASMFCGGCGFVGAKSEVAGRAARGSRGTEDVLKLWGISTAGVLWFIYASDPSVRSAIGVIR</sequence>
<gene>
    <name evidence="1" type="ORF">TRAPUB_8997</name>
</gene>
<evidence type="ECO:0000313" key="1">
    <source>
        <dbReference type="EMBL" id="OJT14419.1"/>
    </source>
</evidence>
<protein>
    <submittedName>
        <fullName evidence="1">Uncharacterized protein</fullName>
    </submittedName>
</protein>
<reference evidence="1 2" key="1">
    <citation type="submission" date="2016-10" db="EMBL/GenBank/DDBJ databases">
        <title>Genome sequence of the basidiomycete white-rot fungus Trametes pubescens.</title>
        <authorList>
            <person name="Makela M.R."/>
            <person name="Granchi Z."/>
            <person name="Peng M."/>
            <person name="De Vries R.P."/>
            <person name="Grigoriev I."/>
            <person name="Riley R."/>
            <person name="Hilden K."/>
        </authorList>
    </citation>
    <scope>NUCLEOTIDE SEQUENCE [LARGE SCALE GENOMIC DNA]</scope>
    <source>
        <strain evidence="1 2">FBCC735</strain>
    </source>
</reference>
<accession>A0A1M2W3J9</accession>
<evidence type="ECO:0000313" key="2">
    <source>
        <dbReference type="Proteomes" id="UP000184267"/>
    </source>
</evidence>
<keyword evidence="2" id="KW-1185">Reference proteome</keyword>
<comment type="caution">
    <text evidence="1">The sequence shown here is derived from an EMBL/GenBank/DDBJ whole genome shotgun (WGS) entry which is preliminary data.</text>
</comment>
<name>A0A1M2W3J9_TRAPU</name>
<dbReference type="AlphaFoldDB" id="A0A1M2W3J9"/>
<dbReference type="Proteomes" id="UP000184267">
    <property type="component" value="Unassembled WGS sequence"/>
</dbReference>
<proteinExistence type="predicted"/>
<dbReference type="EMBL" id="MNAD01000288">
    <property type="protein sequence ID" value="OJT14419.1"/>
    <property type="molecule type" value="Genomic_DNA"/>
</dbReference>
<organism evidence="1 2">
    <name type="scientific">Trametes pubescens</name>
    <name type="common">White-rot fungus</name>
    <dbReference type="NCBI Taxonomy" id="154538"/>
    <lineage>
        <taxon>Eukaryota</taxon>
        <taxon>Fungi</taxon>
        <taxon>Dikarya</taxon>
        <taxon>Basidiomycota</taxon>
        <taxon>Agaricomycotina</taxon>
        <taxon>Agaricomycetes</taxon>
        <taxon>Polyporales</taxon>
        <taxon>Polyporaceae</taxon>
        <taxon>Trametes</taxon>
    </lineage>
</organism>